<dbReference type="InterPro" id="IPR029056">
    <property type="entry name" value="Ribokinase-like"/>
</dbReference>
<accession>A0A1D3KZF4</accession>
<dbReference type="SUPFAM" id="SSF53613">
    <property type="entry name" value="Ribokinase-like"/>
    <property type="match status" value="1"/>
</dbReference>
<dbReference type="Gene3D" id="3.40.1190.20">
    <property type="match status" value="1"/>
</dbReference>
<dbReference type="PRINTS" id="PR00990">
    <property type="entry name" value="RIBOKINASE"/>
</dbReference>
<dbReference type="CDD" id="cd01942">
    <property type="entry name" value="ribokinase_group_A"/>
    <property type="match status" value="1"/>
</dbReference>
<dbReference type="GO" id="GO:0006796">
    <property type="term" value="P:phosphate-containing compound metabolic process"/>
    <property type="evidence" value="ECO:0007669"/>
    <property type="project" value="UniProtKB-ARBA"/>
</dbReference>
<dbReference type="EMBL" id="LT607756">
    <property type="protein sequence ID" value="SCG84705.1"/>
    <property type="molecule type" value="Genomic_DNA"/>
</dbReference>
<dbReference type="Pfam" id="PF00294">
    <property type="entry name" value="PfkB"/>
    <property type="match status" value="1"/>
</dbReference>
<evidence type="ECO:0000256" key="3">
    <source>
        <dbReference type="ARBA" id="ARBA00022777"/>
    </source>
</evidence>
<dbReference type="PANTHER" id="PTHR10584:SF166">
    <property type="entry name" value="RIBOKINASE"/>
    <property type="match status" value="1"/>
</dbReference>
<dbReference type="GO" id="GO:0016301">
    <property type="term" value="F:kinase activity"/>
    <property type="evidence" value="ECO:0007669"/>
    <property type="project" value="UniProtKB-KW"/>
</dbReference>
<dbReference type="KEGG" id="mcub:MCBB_0117"/>
<evidence type="ECO:0000256" key="4">
    <source>
        <dbReference type="RuleBase" id="RU003704"/>
    </source>
</evidence>
<evidence type="ECO:0000259" key="5">
    <source>
        <dbReference type="Pfam" id="PF00294"/>
    </source>
</evidence>
<dbReference type="PROSITE" id="PS00584">
    <property type="entry name" value="PFKB_KINASES_2"/>
    <property type="match status" value="1"/>
</dbReference>
<reference evidence="6 7" key="1">
    <citation type="submission" date="2016-08" db="EMBL/GenBank/DDBJ databases">
        <authorList>
            <person name="Seilhamer J.J."/>
        </authorList>
    </citation>
    <scope>NUCLEOTIDE SEQUENCE [LARGE SCALE GENOMIC DNA]</scope>
    <source>
        <strain evidence="6">Buetzberg</strain>
    </source>
</reference>
<evidence type="ECO:0000256" key="1">
    <source>
        <dbReference type="ARBA" id="ARBA00010688"/>
    </source>
</evidence>
<evidence type="ECO:0000313" key="6">
    <source>
        <dbReference type="EMBL" id="SCG84705.1"/>
    </source>
</evidence>
<dbReference type="STRING" id="118062.MCBB_0117"/>
<organism evidence="6 7">
    <name type="scientific">Methanobacterium congolense</name>
    <dbReference type="NCBI Taxonomy" id="118062"/>
    <lineage>
        <taxon>Archaea</taxon>
        <taxon>Methanobacteriati</taxon>
        <taxon>Methanobacteriota</taxon>
        <taxon>Methanomada group</taxon>
        <taxon>Methanobacteria</taxon>
        <taxon>Methanobacteriales</taxon>
        <taxon>Methanobacteriaceae</taxon>
        <taxon>Methanobacterium</taxon>
    </lineage>
</organism>
<dbReference type="InterPro" id="IPR002139">
    <property type="entry name" value="Ribo/fructo_kinase"/>
</dbReference>
<dbReference type="OrthoDB" id="26949at2157"/>
<evidence type="ECO:0000256" key="2">
    <source>
        <dbReference type="ARBA" id="ARBA00022679"/>
    </source>
</evidence>
<proteinExistence type="inferred from homology"/>
<dbReference type="RefSeq" id="WP_071905783.1">
    <property type="nucleotide sequence ID" value="NZ_LT607756.1"/>
</dbReference>
<dbReference type="InterPro" id="IPR011611">
    <property type="entry name" value="PfkB_dom"/>
</dbReference>
<comment type="similarity">
    <text evidence="1 4">Belongs to the carbohydrate kinase PfkB family.</text>
</comment>
<keyword evidence="3 4" id="KW-0418">Kinase</keyword>
<dbReference type="EC" id="2.7.1.-" evidence="6"/>
<dbReference type="InterPro" id="IPR002173">
    <property type="entry name" value="Carboh/pur_kinase_PfkB_CS"/>
</dbReference>
<feature type="domain" description="Carbohydrate kinase PfkB" evidence="5">
    <location>
        <begin position="5"/>
        <end position="291"/>
    </location>
</feature>
<evidence type="ECO:0000313" key="7">
    <source>
        <dbReference type="Proteomes" id="UP000094707"/>
    </source>
</evidence>
<dbReference type="GeneID" id="30410982"/>
<dbReference type="Proteomes" id="UP000094707">
    <property type="component" value="Chromosome I"/>
</dbReference>
<gene>
    <name evidence="6" type="ORF">MCBB_0117</name>
</gene>
<keyword evidence="7" id="KW-1185">Reference proteome</keyword>
<dbReference type="AlphaFoldDB" id="A0A1D3KZF4"/>
<dbReference type="PANTHER" id="PTHR10584">
    <property type="entry name" value="SUGAR KINASE"/>
    <property type="match status" value="1"/>
</dbReference>
<sequence length="304" mass="33543">MSNKRDLLAVGHTALDYIIQVGEFPQPNSSTAINRMRTFHGGAAANVAVVASTLGLRSSLVSAVGNEFPGSDYEKKLKDLEIDTNNMILIEEEKSPTAFVMTDSSNNQISYFYWGAAAHFQHSEVPHNTIEQVEAVHLATGDPGFNRRCGEAAHEAGKLISFDPGQDLHMYSKEDLKEVLKITTILFGNHYEIERIMKTTEMDMNDLRDFGPDIVVKTCGKSGSTIYTDEEVMVDSVPREAVDPTGAGDSYRAGFMKAYLKGEDLETCGKFASAVASFIVEAEGCQTNVPDREMVLERMHERWG</sequence>
<dbReference type="PATRIC" id="fig|129848.4.peg.123"/>
<name>A0A1D3KZF4_9EURY</name>
<keyword evidence="2 4" id="KW-0808">Transferase</keyword>
<protein>
    <submittedName>
        <fullName evidence="6">Putative sugar kinase MTH_1544</fullName>
        <ecNumber evidence="6">2.7.1.-</ecNumber>
    </submittedName>
</protein>